<name>A0A1Y5PVP0_9SPHN</name>
<dbReference type="AlphaFoldDB" id="A0A1Y5PVP0"/>
<protein>
    <recommendedName>
        <fullName evidence="2">Benenodin family lasso peptide</fullName>
    </recommendedName>
</protein>
<dbReference type="Pfam" id="PF24178">
    <property type="entry name" value="Subterisin"/>
    <property type="match status" value="1"/>
</dbReference>
<dbReference type="RefSeq" id="WP_161786571.1">
    <property type="nucleotide sequence ID" value="NZ_LT598653.1"/>
</dbReference>
<accession>A0A1Y5PVP0</accession>
<sequence>MKTLNNEEMIDLGAISVETRGIKQLGEPDFEDGDHYGLVGAISTDD</sequence>
<organism evidence="1">
    <name type="scientific">uncultured Sphingopyxis sp</name>
    <dbReference type="NCBI Taxonomy" id="310581"/>
    <lineage>
        <taxon>Bacteria</taxon>
        <taxon>Pseudomonadati</taxon>
        <taxon>Pseudomonadota</taxon>
        <taxon>Alphaproteobacteria</taxon>
        <taxon>Sphingomonadales</taxon>
        <taxon>Sphingomonadaceae</taxon>
        <taxon>Sphingopyxis</taxon>
        <taxon>environmental samples</taxon>
    </lineage>
</organism>
<gene>
    <name evidence="1" type="ORF">SPPYR_1616</name>
</gene>
<dbReference type="EMBL" id="LT598653">
    <property type="protein sequence ID" value="SBV32736.1"/>
    <property type="molecule type" value="Genomic_DNA"/>
</dbReference>
<reference evidence="1" key="1">
    <citation type="submission" date="2016-03" db="EMBL/GenBank/DDBJ databases">
        <authorList>
            <person name="Ploux O."/>
        </authorList>
    </citation>
    <scope>NUCLEOTIDE SEQUENCE</scope>
    <source>
        <strain evidence="1">UC10</strain>
    </source>
</reference>
<dbReference type="KEGG" id="sphu:SPPYR_1616"/>
<dbReference type="InterPro" id="IPR049805">
    <property type="entry name" value="Lasso_benenodin"/>
</dbReference>
<evidence type="ECO:0000313" key="1">
    <source>
        <dbReference type="EMBL" id="SBV32736.1"/>
    </source>
</evidence>
<evidence type="ECO:0008006" key="2">
    <source>
        <dbReference type="Google" id="ProtNLM"/>
    </source>
</evidence>
<proteinExistence type="predicted"/>